<evidence type="ECO:0000313" key="1">
    <source>
        <dbReference type="EMBL" id="MBW8191958.1"/>
    </source>
</evidence>
<name>A0ABS7EHY3_9GAMM</name>
<organism evidence="1 2">
    <name type="scientific">Neiella holothuriorum</name>
    <dbReference type="NCBI Taxonomy" id="2870530"/>
    <lineage>
        <taxon>Bacteria</taxon>
        <taxon>Pseudomonadati</taxon>
        <taxon>Pseudomonadota</taxon>
        <taxon>Gammaproteobacteria</taxon>
        <taxon>Alteromonadales</taxon>
        <taxon>Echinimonadaceae</taxon>
        <taxon>Neiella</taxon>
    </lineage>
</organism>
<comment type="caution">
    <text evidence="1">The sequence shown here is derived from an EMBL/GenBank/DDBJ whole genome shotgun (WGS) entry which is preliminary data.</text>
</comment>
<evidence type="ECO:0000313" key="2">
    <source>
        <dbReference type="Proteomes" id="UP001166251"/>
    </source>
</evidence>
<keyword evidence="2" id="KW-1185">Reference proteome</keyword>
<dbReference type="Proteomes" id="UP001166251">
    <property type="component" value="Unassembled WGS sequence"/>
</dbReference>
<proteinExistence type="predicted"/>
<protein>
    <submittedName>
        <fullName evidence="1">DUF3124 domain-containing protein</fullName>
    </submittedName>
</protein>
<dbReference type="RefSeq" id="WP_220104631.1">
    <property type="nucleotide sequence ID" value="NZ_JAHZSS010000016.1"/>
</dbReference>
<sequence>MKNQKLLLQLLFSALVFCLIIGGGYLANLLEKIEAIDDQLRFEMRRDNQLSAELGRLPSGHYQTVVAVYGQYWSSTAPQLLQLLLINADPVQPIIIESIELIDNDGQSVALLVGHDVELAAQASHHTELSIPYMHKAKVSVAFIRWRSNNSVTVPVAHLLSLEHGDNPVDMVSVGTHSVRK</sequence>
<dbReference type="EMBL" id="JAHZSS010000016">
    <property type="protein sequence ID" value="MBW8191958.1"/>
    <property type="molecule type" value="Genomic_DNA"/>
</dbReference>
<accession>A0ABS7EHY3</accession>
<gene>
    <name evidence="1" type="ORF">K0504_13005</name>
</gene>
<reference evidence="1" key="1">
    <citation type="submission" date="2021-07" db="EMBL/GenBank/DDBJ databases">
        <title>Neiella marina sp. nov., isolated from the intestinal content of sea cucumber Apostichopus japonicus.</title>
        <authorList>
            <person name="Bai X."/>
        </authorList>
    </citation>
    <scope>NUCLEOTIDE SEQUENCE</scope>
    <source>
        <strain evidence="1">126</strain>
    </source>
</reference>